<keyword evidence="3" id="KW-1185">Reference proteome</keyword>
<dbReference type="RefSeq" id="WP_182668943.1">
    <property type="nucleotide sequence ID" value="NZ_JACHTE010000004.1"/>
</dbReference>
<proteinExistence type="predicted"/>
<comment type="caution">
    <text evidence="2">The sequence shown here is derived from an EMBL/GenBank/DDBJ whole genome shotgun (WGS) entry which is preliminary data.</text>
</comment>
<dbReference type="Proteomes" id="UP000552587">
    <property type="component" value="Unassembled WGS sequence"/>
</dbReference>
<organism evidence="2 3">
    <name type="scientific">Marilutibacter penaei</name>
    <dbReference type="NCBI Taxonomy" id="2759900"/>
    <lineage>
        <taxon>Bacteria</taxon>
        <taxon>Pseudomonadati</taxon>
        <taxon>Pseudomonadota</taxon>
        <taxon>Gammaproteobacteria</taxon>
        <taxon>Lysobacterales</taxon>
        <taxon>Lysobacteraceae</taxon>
        <taxon>Marilutibacter</taxon>
    </lineage>
</organism>
<dbReference type="EMBL" id="JACHTE010000004">
    <property type="protein sequence ID" value="MBB1088164.1"/>
    <property type="molecule type" value="Genomic_DNA"/>
</dbReference>
<accession>A0A7W3U3D2</accession>
<feature type="region of interest" description="Disordered" evidence="1">
    <location>
        <begin position="118"/>
        <end position="141"/>
    </location>
</feature>
<sequence>MWGHLRGGVVVATGLALGLAVPLAAQGQDSPEALRAEIDGLKRQLQSLERRLEAMESPSATSPAVPATVATGETGTANDATPTTDAARALDATATATATAAAGPPQGVEVAGVPASVLPPRESVADPSLAASRPGNAPSPTDPEMAGFIALPGTQTLIRFGGYTKLDMIQDGGSIGSRDWFVTSTIAVDDGRDEAPNFNLHAKQTRVNFEARRPTTHGNLRFFLEGDFTGSSDSYEPHLRHAYGQIGNTYAGYGYSAFMDADALPDTLDFEGPGSTIFLRTAAVHQAFPLGEGASITLSVEDADSQVGRTASDQEAVNALPDLVVAGRLERHWGHLQLAGVARRLAYLEDGRRRHANAGGLSFTGSHTLAGRDLLLYGLNWGRGLSRYISDLGGSDLDAAIEADGALRPMDTFGGYFGYTHYWNPSWRSNLVYGYLDLDDGGALGPGGFRQSQYAALNMIWSPNPSWTMGMELLYGRYEQQDGQEGDAARVQGTLQYNFIK</sequence>
<protein>
    <submittedName>
        <fullName evidence="2">Porin</fullName>
    </submittedName>
</protein>
<dbReference type="Pfam" id="PF19577">
    <property type="entry name" value="DcaP"/>
    <property type="match status" value="1"/>
</dbReference>
<dbReference type="AlphaFoldDB" id="A0A7W3U3D2"/>
<evidence type="ECO:0000313" key="3">
    <source>
        <dbReference type="Proteomes" id="UP000552587"/>
    </source>
</evidence>
<gene>
    <name evidence="2" type="ORF">H4F99_06630</name>
</gene>
<evidence type="ECO:0000313" key="2">
    <source>
        <dbReference type="EMBL" id="MBB1088164.1"/>
    </source>
</evidence>
<evidence type="ECO:0000256" key="1">
    <source>
        <dbReference type="SAM" id="MobiDB-lite"/>
    </source>
</evidence>
<feature type="compositionally biased region" description="Low complexity" evidence="1">
    <location>
        <begin position="57"/>
        <end position="82"/>
    </location>
</feature>
<reference evidence="2 3" key="1">
    <citation type="submission" date="2020-07" db="EMBL/GenBank/DDBJ databases">
        <authorList>
            <person name="Xu S."/>
            <person name="Li A."/>
        </authorList>
    </citation>
    <scope>NUCLEOTIDE SEQUENCE [LARGE SCALE GENOMIC DNA]</scope>
    <source>
        <strain evidence="2 3">SG-8</strain>
    </source>
</reference>
<dbReference type="InterPro" id="IPR045748">
    <property type="entry name" value="DcaP"/>
</dbReference>
<name>A0A7W3U3D2_9GAMM</name>
<dbReference type="SUPFAM" id="SSF56935">
    <property type="entry name" value="Porins"/>
    <property type="match status" value="1"/>
</dbReference>
<feature type="region of interest" description="Disordered" evidence="1">
    <location>
        <begin position="53"/>
        <end position="82"/>
    </location>
</feature>